<dbReference type="SUPFAM" id="SSF48452">
    <property type="entry name" value="TPR-like"/>
    <property type="match status" value="3"/>
</dbReference>
<feature type="region of interest" description="Disordered" evidence="6">
    <location>
        <begin position="395"/>
        <end position="433"/>
    </location>
</feature>
<proteinExistence type="inferred from homology"/>
<dbReference type="Pfam" id="PF14432">
    <property type="entry name" value="DYW_deaminase"/>
    <property type="match status" value="1"/>
</dbReference>
<dbReference type="Proteomes" id="UP001630127">
    <property type="component" value="Unassembled WGS sequence"/>
</dbReference>
<dbReference type="FunFam" id="1.25.40.10:FF:000144">
    <property type="entry name" value="Pentatricopeptide repeat-containing protein, mitochondrial"/>
    <property type="match status" value="1"/>
</dbReference>
<evidence type="ECO:0000256" key="1">
    <source>
        <dbReference type="ARBA" id="ARBA00004496"/>
    </source>
</evidence>
<organism evidence="8 9">
    <name type="scientific">Cinchona calisaya</name>
    <dbReference type="NCBI Taxonomy" id="153742"/>
    <lineage>
        <taxon>Eukaryota</taxon>
        <taxon>Viridiplantae</taxon>
        <taxon>Streptophyta</taxon>
        <taxon>Embryophyta</taxon>
        <taxon>Tracheophyta</taxon>
        <taxon>Spermatophyta</taxon>
        <taxon>Magnoliopsida</taxon>
        <taxon>eudicotyledons</taxon>
        <taxon>Gunneridae</taxon>
        <taxon>Pentapetalae</taxon>
        <taxon>asterids</taxon>
        <taxon>lamiids</taxon>
        <taxon>Gentianales</taxon>
        <taxon>Rubiaceae</taxon>
        <taxon>Cinchonoideae</taxon>
        <taxon>Cinchoneae</taxon>
        <taxon>Cinchona</taxon>
    </lineage>
</organism>
<feature type="region of interest" description="Disordered" evidence="6">
    <location>
        <begin position="1"/>
        <end position="255"/>
    </location>
</feature>
<feature type="compositionally biased region" description="Basic residues" evidence="6">
    <location>
        <begin position="339"/>
        <end position="349"/>
    </location>
</feature>
<dbReference type="PANTHER" id="PTHR47926">
    <property type="entry name" value="PENTATRICOPEPTIDE REPEAT-CONTAINING PROTEIN"/>
    <property type="match status" value="1"/>
</dbReference>
<feature type="region of interest" description="Disordered" evidence="6">
    <location>
        <begin position="330"/>
        <end position="355"/>
    </location>
</feature>
<feature type="repeat" description="PPR" evidence="5">
    <location>
        <begin position="536"/>
        <end position="566"/>
    </location>
</feature>
<dbReference type="SMART" id="SM01233">
    <property type="entry name" value="HABP4_PAI-RBP1"/>
    <property type="match status" value="1"/>
</dbReference>
<feature type="compositionally biased region" description="Gly residues" evidence="6">
    <location>
        <begin position="139"/>
        <end position="148"/>
    </location>
</feature>
<dbReference type="AlphaFoldDB" id="A0ABD2XRM1"/>
<dbReference type="FunFam" id="1.25.40.10:FF:000553">
    <property type="entry name" value="Pentatricopeptide repeat-containing protein, mitochondrial"/>
    <property type="match status" value="1"/>
</dbReference>
<feature type="compositionally biased region" description="Polar residues" evidence="6">
    <location>
        <begin position="109"/>
        <end position="118"/>
    </location>
</feature>
<feature type="repeat" description="PPR" evidence="5">
    <location>
        <begin position="567"/>
        <end position="601"/>
    </location>
</feature>
<dbReference type="Pfam" id="PF04774">
    <property type="entry name" value="HABP4_PAI-RBP1"/>
    <property type="match status" value="1"/>
</dbReference>
<feature type="repeat" description="PPR" evidence="5">
    <location>
        <begin position="730"/>
        <end position="764"/>
    </location>
</feature>
<dbReference type="PANTHER" id="PTHR47926:SF410">
    <property type="entry name" value="(WILD MALAYSIAN BANANA) HYPOTHETICAL PROTEIN"/>
    <property type="match status" value="1"/>
</dbReference>
<comment type="subcellular location">
    <subcellularLocation>
        <location evidence="1">Cytoplasm</location>
    </subcellularLocation>
</comment>
<dbReference type="InterPro" id="IPR002885">
    <property type="entry name" value="PPR_rpt"/>
</dbReference>
<name>A0ABD2XRM1_9GENT</name>
<evidence type="ECO:0000313" key="8">
    <source>
        <dbReference type="EMBL" id="KAL3497562.1"/>
    </source>
</evidence>
<feature type="compositionally biased region" description="Low complexity" evidence="6">
    <location>
        <begin position="18"/>
        <end position="40"/>
    </location>
</feature>
<dbReference type="Gene3D" id="1.25.40.10">
    <property type="entry name" value="Tetratricopeptide repeat domain"/>
    <property type="match status" value="5"/>
</dbReference>
<feature type="compositionally biased region" description="Basic and acidic residues" evidence="6">
    <location>
        <begin position="422"/>
        <end position="433"/>
    </location>
</feature>
<feature type="compositionally biased region" description="Basic and acidic residues" evidence="6">
    <location>
        <begin position="125"/>
        <end position="138"/>
    </location>
</feature>
<dbReference type="GO" id="GO:0003676">
    <property type="term" value="F:nucleic acid binding"/>
    <property type="evidence" value="ECO:0007669"/>
    <property type="project" value="UniProtKB-ARBA"/>
</dbReference>
<dbReference type="Pfam" id="PF01535">
    <property type="entry name" value="PPR"/>
    <property type="match status" value="4"/>
</dbReference>
<evidence type="ECO:0000313" key="9">
    <source>
        <dbReference type="Proteomes" id="UP001630127"/>
    </source>
</evidence>
<feature type="compositionally biased region" description="Basic and acidic residues" evidence="6">
    <location>
        <begin position="213"/>
        <end position="224"/>
    </location>
</feature>
<dbReference type="PROSITE" id="PS51375">
    <property type="entry name" value="PPR"/>
    <property type="match status" value="6"/>
</dbReference>
<comment type="similarity">
    <text evidence="2">Belongs to the PPR family. PCMP-H subfamily.</text>
</comment>
<dbReference type="InterPro" id="IPR011990">
    <property type="entry name" value="TPR-like_helical_dom_sf"/>
</dbReference>
<dbReference type="GO" id="GO:0005737">
    <property type="term" value="C:cytoplasm"/>
    <property type="evidence" value="ECO:0007669"/>
    <property type="project" value="UniProtKB-SubCell"/>
</dbReference>
<feature type="compositionally biased region" description="Acidic residues" evidence="6">
    <location>
        <begin position="203"/>
        <end position="212"/>
    </location>
</feature>
<dbReference type="InterPro" id="IPR006861">
    <property type="entry name" value="HABP4_PAIRBP1-bd"/>
</dbReference>
<accession>A0ABD2XRM1</accession>
<dbReference type="InterPro" id="IPR032867">
    <property type="entry name" value="DYW_dom"/>
</dbReference>
<gene>
    <name evidence="8" type="ORF">ACH5RR_040294</name>
</gene>
<keyword evidence="9" id="KW-1185">Reference proteome</keyword>
<feature type="repeat" description="PPR" evidence="5">
    <location>
        <begin position="473"/>
        <end position="508"/>
    </location>
</feature>
<feature type="compositionally biased region" description="Basic and acidic residues" evidence="6">
    <location>
        <begin position="231"/>
        <end position="255"/>
    </location>
</feature>
<evidence type="ECO:0000256" key="5">
    <source>
        <dbReference type="PROSITE-ProRule" id="PRU00708"/>
    </source>
</evidence>
<dbReference type="Gene3D" id="6.10.140.1040">
    <property type="match status" value="1"/>
</dbReference>
<comment type="caution">
    <text evidence="8">The sequence shown here is derived from an EMBL/GenBank/DDBJ whole genome shotgun (WGS) entry which is preliminary data.</text>
</comment>
<sequence>MATTNPFDLLGDDDNDDPSQLLAAQQLKAPAASSAPATKKGPAQAQPIGQAKAQPQANLPSKPLPPAEAVREAKNEGQRGGGRSGGRGDGRGRGRGRGGRGYDRDPADNENTVVSNNGYSGGYRASEDGDAGKTRERGGYGGPRGGFRGARRGGFSNGEAAEGEHGERPPRRAFDRHSGTGRGNGIKREGAGRGNWGTPTDEIAPEAEEPINEGEKNIDAEKQSGQEIVEDATKDAPADEPEEKEKEPEDKEMTLEEYQKVLEEKRKNLLAIKPEERKVDLDKDFESMQLLSNKKNDDDVFVKLGSDKDKRKDAGEKAKKSVNINEFLKPAEGDNYHRPGGRGRGRGRGRGGYGSSMYNVEAPSIQDVGQFPSLGGKNFSSSSFQAFVNADTKPTKWVDRHNPRSTHYNLTSSSNLALSPPHQKESHLSNESKPFDQRQMSYVVSMNKKITDCIRCGDLDSALKVFENMGFRTTITWNSILAGFSRKSGRMKDAQQLFDRIPEPDTFSYNIMMACYLHNGDVEAARNFFDRIPFKDFASWNTMIAGFSRNGMMSEAKNLFLAMPEKNNVTWNAMIAGYVESGDLESALELFRENPMKDVIAYTAIVTAFMRSGKVDLAERVFREMPVKNLVTWNSMIAGYVENGRGEEGLKLFKTMLELRINVNESSLSSILLACSNLSLLKLGKQVHQHVVKSPLFLDITVGTSLISMYCKCGDLENAWKLFLEMPRKDVVTWNAMISGYAQHGAGEKALDLFAKMRNNGMKPDWITFVGVLSACNHTGLVDLGIHYFEEMQKDYGVKPRPDHYTCMVDLLSRAGKLPEAMDLIKKMSCKPHMAVFGTLLGACRIYKNLEVAEFAATNLLSLDPTNSAAYVQLANIYAANNRWENVSRIRRLMKENKVIKTPGYTWMEIKNVVHEFRSGDRVHPELEHILEKLNELEKKMKLAGYVPNLESDLHDVGKQQKEQLLLLHSEKLAIAYGLIKLPFGAPIRIFKNLRVCKDCHEATKFIAAIEGREIIVRDTTRFHHFKDGICSCGDYW</sequence>
<feature type="compositionally biased region" description="Basic and acidic residues" evidence="6">
    <location>
        <begin position="162"/>
        <end position="178"/>
    </location>
</feature>
<dbReference type="Pfam" id="PF09598">
    <property type="entry name" value="Stm1_N"/>
    <property type="match status" value="1"/>
</dbReference>
<dbReference type="Pfam" id="PF13041">
    <property type="entry name" value="PPR_2"/>
    <property type="match status" value="2"/>
</dbReference>
<evidence type="ECO:0000256" key="2">
    <source>
        <dbReference type="ARBA" id="ARBA00006643"/>
    </source>
</evidence>
<feature type="domain" description="Hyaluronan/mRNA-binding protein" evidence="7">
    <location>
        <begin position="170"/>
        <end position="280"/>
    </location>
</feature>
<feature type="repeat" description="PPR" evidence="5">
    <location>
        <begin position="629"/>
        <end position="663"/>
    </location>
</feature>
<evidence type="ECO:0000256" key="6">
    <source>
        <dbReference type="SAM" id="MobiDB-lite"/>
    </source>
</evidence>
<dbReference type="NCBIfam" id="TIGR00756">
    <property type="entry name" value="PPR"/>
    <property type="match status" value="7"/>
</dbReference>
<feature type="repeat" description="PPR" evidence="5">
    <location>
        <begin position="699"/>
        <end position="729"/>
    </location>
</feature>
<feature type="compositionally biased region" description="Polar residues" evidence="6">
    <location>
        <begin position="405"/>
        <end position="417"/>
    </location>
</feature>
<dbReference type="FunFam" id="1.25.40.10:FF:001531">
    <property type="entry name" value="Pentatricopeptide repeat-containing protein At4g16835, mitochondrial"/>
    <property type="match status" value="1"/>
</dbReference>
<dbReference type="InterPro" id="IPR046848">
    <property type="entry name" value="E_motif"/>
</dbReference>
<protein>
    <recommendedName>
        <fullName evidence="7">Hyaluronan/mRNA-binding protein domain-containing protein</fullName>
    </recommendedName>
</protein>
<dbReference type="InterPro" id="IPR019084">
    <property type="entry name" value="STM1-like_N"/>
</dbReference>
<evidence type="ECO:0000256" key="4">
    <source>
        <dbReference type="ARBA" id="ARBA00022737"/>
    </source>
</evidence>
<keyword evidence="3" id="KW-0963">Cytoplasm</keyword>
<dbReference type="InterPro" id="IPR046960">
    <property type="entry name" value="PPR_At4g14850-like_plant"/>
</dbReference>
<dbReference type="Pfam" id="PF20431">
    <property type="entry name" value="E_motif"/>
    <property type="match status" value="1"/>
</dbReference>
<evidence type="ECO:0000259" key="7">
    <source>
        <dbReference type="SMART" id="SM01233"/>
    </source>
</evidence>
<reference evidence="8 9" key="1">
    <citation type="submission" date="2024-11" db="EMBL/GenBank/DDBJ databases">
        <title>A near-complete genome assembly of Cinchona calisaya.</title>
        <authorList>
            <person name="Lian D.C."/>
            <person name="Zhao X.W."/>
            <person name="Wei L."/>
        </authorList>
    </citation>
    <scope>NUCLEOTIDE SEQUENCE [LARGE SCALE GENOMIC DNA]</scope>
    <source>
        <tissue evidence="8">Nenye</tissue>
    </source>
</reference>
<keyword evidence="4" id="KW-0677">Repeat</keyword>
<evidence type="ECO:0000256" key="3">
    <source>
        <dbReference type="ARBA" id="ARBA00022490"/>
    </source>
</evidence>
<dbReference type="EMBL" id="JBJUIK010000017">
    <property type="protein sequence ID" value="KAL3497562.1"/>
    <property type="molecule type" value="Genomic_DNA"/>
</dbReference>